<evidence type="ECO:0000256" key="8">
    <source>
        <dbReference type="ARBA" id="ARBA00023266"/>
    </source>
</evidence>
<evidence type="ECO:0000256" key="3">
    <source>
        <dbReference type="ARBA" id="ARBA00022723"/>
    </source>
</evidence>
<dbReference type="Proteomes" id="UP000030700">
    <property type="component" value="Unassembled WGS sequence"/>
</dbReference>
<dbReference type="AlphaFoldDB" id="A0A0S6W1A8"/>
<evidence type="ECO:0000256" key="2">
    <source>
        <dbReference type="ARBA" id="ARBA00022679"/>
    </source>
</evidence>
<dbReference type="PANTHER" id="PTHR10256:SF0">
    <property type="entry name" value="INACTIVE SELENIDE, WATER DIKINASE-LIKE PROTEIN-RELATED"/>
    <property type="match status" value="1"/>
</dbReference>
<comment type="similarity">
    <text evidence="1 9">Belongs to the selenophosphate synthase 1 family. Class I subfamily.</text>
</comment>
<dbReference type="GO" id="GO:0005524">
    <property type="term" value="F:ATP binding"/>
    <property type="evidence" value="ECO:0007669"/>
    <property type="project" value="UniProtKB-UniRule"/>
</dbReference>
<dbReference type="GO" id="GO:0004756">
    <property type="term" value="F:selenide, water dikinase activity"/>
    <property type="evidence" value="ECO:0007669"/>
    <property type="project" value="UniProtKB-UniRule"/>
</dbReference>
<reference evidence="12" key="1">
    <citation type="journal article" date="2015" name="PeerJ">
        <title>First genomic representation of candidate bacterial phylum KSB3 points to enhanced environmental sensing as a trigger of wastewater bulking.</title>
        <authorList>
            <person name="Sekiguchi Y."/>
            <person name="Ohashi A."/>
            <person name="Parks D.H."/>
            <person name="Yamauchi T."/>
            <person name="Tyson G.W."/>
            <person name="Hugenholtz P."/>
        </authorList>
    </citation>
    <scope>NUCLEOTIDE SEQUENCE [LARGE SCALE GENOMIC DNA]</scope>
</reference>
<organism evidence="12">
    <name type="scientific">Candidatus Moduliflexus flocculans</name>
    <dbReference type="NCBI Taxonomy" id="1499966"/>
    <lineage>
        <taxon>Bacteria</taxon>
        <taxon>Candidatus Moduliflexota</taxon>
        <taxon>Candidatus Moduliflexia</taxon>
        <taxon>Candidatus Moduliflexales</taxon>
        <taxon>Candidatus Moduliflexaceae</taxon>
    </lineage>
</organism>
<keyword evidence="8 9" id="KW-0711">Selenium</keyword>
<feature type="binding site" evidence="9">
    <location>
        <position position="74"/>
    </location>
    <ligand>
        <name>Mg(2+)</name>
        <dbReference type="ChEBI" id="CHEBI:18420"/>
    </ligand>
</feature>
<dbReference type="SUPFAM" id="SSF56042">
    <property type="entry name" value="PurM C-terminal domain-like"/>
    <property type="match status" value="1"/>
</dbReference>
<feature type="binding site" evidence="9">
    <location>
        <position position="34"/>
    </location>
    <ligand>
        <name>Mg(2+)</name>
        <dbReference type="ChEBI" id="CHEBI:18420"/>
    </ligand>
</feature>
<dbReference type="InterPro" id="IPR004536">
    <property type="entry name" value="SPS/SelD"/>
</dbReference>
<comment type="subunit">
    <text evidence="9">Homodimer.</text>
</comment>
<dbReference type="PIRSF" id="PIRSF036407">
    <property type="entry name" value="Selenphspht_syn"/>
    <property type="match status" value="1"/>
</dbReference>
<dbReference type="InterPro" id="IPR010918">
    <property type="entry name" value="PurM-like_C_dom"/>
</dbReference>
<dbReference type="Gene3D" id="3.90.650.10">
    <property type="entry name" value="PurM-like C-terminal domain"/>
    <property type="match status" value="1"/>
</dbReference>
<feature type="binding site" description="in other chain" evidence="9">
    <location>
        <begin position="31"/>
        <end position="33"/>
    </location>
    <ligand>
        <name>ATP</name>
        <dbReference type="ChEBI" id="CHEBI:30616"/>
        <note>ligand shared between dimeric partners</note>
    </ligand>
</feature>
<accession>A0A0S6W1A8</accession>
<dbReference type="STRING" id="1499966.U14_04801"/>
<keyword evidence="7 9" id="KW-0460">Magnesium</keyword>
<comment type="catalytic activity">
    <reaction evidence="9">
        <text>hydrogenselenide + ATP + H2O = selenophosphate + AMP + phosphate + 2 H(+)</text>
        <dbReference type="Rhea" id="RHEA:18737"/>
        <dbReference type="ChEBI" id="CHEBI:15377"/>
        <dbReference type="ChEBI" id="CHEBI:15378"/>
        <dbReference type="ChEBI" id="CHEBI:16144"/>
        <dbReference type="ChEBI" id="CHEBI:29317"/>
        <dbReference type="ChEBI" id="CHEBI:30616"/>
        <dbReference type="ChEBI" id="CHEBI:43474"/>
        <dbReference type="ChEBI" id="CHEBI:456215"/>
        <dbReference type="EC" id="2.7.9.3"/>
    </reaction>
</comment>
<feature type="domain" description="PurM-like C-terminal" evidence="11">
    <location>
        <begin position="151"/>
        <end position="327"/>
    </location>
</feature>
<dbReference type="CDD" id="cd02195">
    <property type="entry name" value="SelD"/>
    <property type="match status" value="1"/>
</dbReference>
<proteinExistence type="inferred from homology"/>
<evidence type="ECO:0000256" key="7">
    <source>
        <dbReference type="ARBA" id="ARBA00022842"/>
    </source>
</evidence>
<keyword evidence="3 9" id="KW-0479">Metal-binding</keyword>
<dbReference type="PANTHER" id="PTHR10256">
    <property type="entry name" value="SELENIDE, WATER DIKINASE"/>
    <property type="match status" value="1"/>
</dbReference>
<keyword evidence="4 9" id="KW-0547">Nucleotide-binding</keyword>
<protein>
    <recommendedName>
        <fullName evidence="9">Selenide, water dikinase</fullName>
        <ecNumber evidence="9">2.7.9.3</ecNumber>
    </recommendedName>
    <alternativeName>
        <fullName evidence="9">Selenium donor protein</fullName>
    </alternativeName>
    <alternativeName>
        <fullName evidence="9">Selenophosphate synthase</fullName>
    </alternativeName>
</protein>
<dbReference type="NCBIfam" id="NF002098">
    <property type="entry name" value="PRK00943.1"/>
    <property type="match status" value="1"/>
</dbReference>
<dbReference type="GO" id="GO:0016260">
    <property type="term" value="P:selenocysteine biosynthetic process"/>
    <property type="evidence" value="ECO:0007669"/>
    <property type="project" value="InterPro"/>
</dbReference>
<comment type="cofactor">
    <cofactor evidence="9">
        <name>Mg(2+)</name>
        <dbReference type="ChEBI" id="CHEBI:18420"/>
    </cofactor>
    <text evidence="9">Binds 1 Mg(2+) ion per monomer.</text>
</comment>
<dbReference type="GO" id="GO:0000287">
    <property type="term" value="F:magnesium ion binding"/>
    <property type="evidence" value="ECO:0007669"/>
    <property type="project" value="UniProtKB-UniRule"/>
</dbReference>
<dbReference type="Pfam" id="PF00586">
    <property type="entry name" value="AIRS"/>
    <property type="match status" value="1"/>
</dbReference>
<keyword evidence="13" id="KW-1185">Reference proteome</keyword>
<dbReference type="EMBL" id="DF820459">
    <property type="protein sequence ID" value="GAK53536.1"/>
    <property type="molecule type" value="Genomic_DNA"/>
</dbReference>
<evidence type="ECO:0000256" key="1">
    <source>
        <dbReference type="ARBA" id="ARBA00008026"/>
    </source>
</evidence>
<dbReference type="FunFam" id="3.90.650.10:FF:000004">
    <property type="entry name" value="Selenide, water dikinase"/>
    <property type="match status" value="1"/>
</dbReference>
<dbReference type="InterPro" id="IPR023061">
    <property type="entry name" value="SelD_I"/>
</dbReference>
<evidence type="ECO:0000313" key="12">
    <source>
        <dbReference type="EMBL" id="GAK53536.1"/>
    </source>
</evidence>
<dbReference type="GO" id="GO:0005737">
    <property type="term" value="C:cytoplasm"/>
    <property type="evidence" value="ECO:0007669"/>
    <property type="project" value="TreeGrafter"/>
</dbReference>
<evidence type="ECO:0000256" key="9">
    <source>
        <dbReference type="HAMAP-Rule" id="MF_00625"/>
    </source>
</evidence>
<evidence type="ECO:0000313" key="13">
    <source>
        <dbReference type="Proteomes" id="UP000030700"/>
    </source>
</evidence>
<comment type="caution">
    <text evidence="9">Lacks conserved residue(s) required for the propagation of feature annotation.</text>
</comment>
<feature type="domain" description="PurM-like N-terminal" evidence="10">
    <location>
        <begin position="33"/>
        <end position="139"/>
    </location>
</feature>
<keyword evidence="5 9" id="KW-0418">Kinase</keyword>
<dbReference type="Pfam" id="PF02769">
    <property type="entry name" value="AIRS_C"/>
    <property type="match status" value="1"/>
</dbReference>
<dbReference type="InterPro" id="IPR016188">
    <property type="entry name" value="PurM-like_N"/>
</dbReference>
<evidence type="ECO:0000256" key="6">
    <source>
        <dbReference type="ARBA" id="ARBA00022840"/>
    </source>
</evidence>
<keyword evidence="6 9" id="KW-0067">ATP-binding</keyword>
<feature type="binding site" description="in other chain" evidence="9">
    <location>
        <position position="74"/>
    </location>
    <ligand>
        <name>ATP</name>
        <dbReference type="ChEBI" id="CHEBI:30616"/>
        <note>ligand shared between dimeric partners</note>
    </ligand>
</feature>
<evidence type="ECO:0000259" key="11">
    <source>
        <dbReference type="Pfam" id="PF02769"/>
    </source>
</evidence>
<feature type="binding site" evidence="9">
    <location>
        <begin position="121"/>
        <end position="123"/>
    </location>
    <ligand>
        <name>ATP</name>
        <dbReference type="ChEBI" id="CHEBI:30616"/>
        <note>ligand shared between dimeric partners</note>
    </ligand>
</feature>
<dbReference type="Gene3D" id="3.30.1330.10">
    <property type="entry name" value="PurM-like, N-terminal domain"/>
    <property type="match status" value="1"/>
</dbReference>
<dbReference type="EC" id="2.7.9.3" evidence="9"/>
<feature type="binding site" evidence="9">
    <location>
        <position position="209"/>
    </location>
    <ligand>
        <name>Mg(2+)</name>
        <dbReference type="ChEBI" id="CHEBI:18420"/>
    </ligand>
</feature>
<dbReference type="NCBIfam" id="TIGR00476">
    <property type="entry name" value="selD"/>
    <property type="match status" value="1"/>
</dbReference>
<gene>
    <name evidence="9" type="primary">selD</name>
    <name evidence="12" type="ORF">U14_04801</name>
</gene>
<evidence type="ECO:0000259" key="10">
    <source>
        <dbReference type="Pfam" id="PF00586"/>
    </source>
</evidence>
<evidence type="ECO:0000256" key="4">
    <source>
        <dbReference type="ARBA" id="ARBA00022741"/>
    </source>
</evidence>
<dbReference type="InterPro" id="IPR036921">
    <property type="entry name" value="PurM-like_N_sf"/>
</dbReference>
<comment type="function">
    <text evidence="9">Synthesizes selenophosphate from selenide and ATP.</text>
</comment>
<evidence type="ECO:0000256" key="5">
    <source>
        <dbReference type="ARBA" id="ARBA00022777"/>
    </source>
</evidence>
<feature type="binding site" description="in other chain" evidence="9">
    <location>
        <position position="51"/>
    </location>
    <ligand>
        <name>ATP</name>
        <dbReference type="ChEBI" id="CHEBI:30616"/>
        <note>ligand shared between dimeric partners</note>
    </ligand>
</feature>
<sequence length="328" mass="34529">MDPMVLTQVLRPLQGMFSPAQHPNLLVGLQISDDAAVYKISDEVAIIQTLDFFTPIVDDPYDFGAIAAANAMSDVYAMGGEVVLAMNICGFPPDLPVEIISEILRGGAEKVAESGGALVGGHTVDDKEPKYGLSVMGLIHPDKVLTKGGAKPGDILFLTKPLGVGMITTALKADVADAAHIPPAVESMKRLNRQAAQLAQNIGVHACTDITGFSLLGHGSEMAEKSGVCLRLSFDKLPFIAGAKEYADEWLFPGGSCKNQKCYQAQVRFADGLPEEMQLLLFTPETSGGLLLAVDPKQAAELRSSFAAAGAFCAEIGDVIEGSGLIVV</sequence>
<dbReference type="InterPro" id="IPR036676">
    <property type="entry name" value="PurM-like_C_sf"/>
</dbReference>
<keyword evidence="2 9" id="KW-0808">Transferase</keyword>
<dbReference type="HOGENOM" id="CLU_032859_0_0_0"/>
<dbReference type="HAMAP" id="MF_00625">
    <property type="entry name" value="SelD"/>
    <property type="match status" value="1"/>
</dbReference>
<name>A0A0S6W1A8_9BACT</name>
<dbReference type="SUPFAM" id="SSF55326">
    <property type="entry name" value="PurM N-terminal domain-like"/>
    <property type="match status" value="1"/>
</dbReference>